<name>A0A2P2KC79_RHIMU</name>
<protein>
    <submittedName>
        <fullName evidence="1">Uncharacterized protein</fullName>
    </submittedName>
</protein>
<organism evidence="1">
    <name type="scientific">Rhizophora mucronata</name>
    <name type="common">Asiatic mangrove</name>
    <dbReference type="NCBI Taxonomy" id="61149"/>
    <lineage>
        <taxon>Eukaryota</taxon>
        <taxon>Viridiplantae</taxon>
        <taxon>Streptophyta</taxon>
        <taxon>Embryophyta</taxon>
        <taxon>Tracheophyta</taxon>
        <taxon>Spermatophyta</taxon>
        <taxon>Magnoliopsida</taxon>
        <taxon>eudicotyledons</taxon>
        <taxon>Gunneridae</taxon>
        <taxon>Pentapetalae</taxon>
        <taxon>rosids</taxon>
        <taxon>fabids</taxon>
        <taxon>Malpighiales</taxon>
        <taxon>Rhizophoraceae</taxon>
        <taxon>Rhizophora</taxon>
    </lineage>
</organism>
<dbReference type="EMBL" id="GGEC01022787">
    <property type="protein sequence ID" value="MBX03271.1"/>
    <property type="molecule type" value="Transcribed_RNA"/>
</dbReference>
<evidence type="ECO:0000313" key="1">
    <source>
        <dbReference type="EMBL" id="MBX03271.1"/>
    </source>
</evidence>
<proteinExistence type="predicted"/>
<sequence length="50" mass="5434">MKLFKSGPPTLPVLITLLEMPSLALFSSSSFLRTSKVRKETTAKAVLAIL</sequence>
<reference evidence="1" key="1">
    <citation type="submission" date="2018-02" db="EMBL/GenBank/DDBJ databases">
        <title>Rhizophora mucronata_Transcriptome.</title>
        <authorList>
            <person name="Meera S.P."/>
            <person name="Sreeshan A."/>
            <person name="Augustine A."/>
        </authorList>
    </citation>
    <scope>NUCLEOTIDE SEQUENCE</scope>
    <source>
        <tissue evidence="1">Leaf</tissue>
    </source>
</reference>
<accession>A0A2P2KC79</accession>
<dbReference type="AlphaFoldDB" id="A0A2P2KC79"/>